<evidence type="ECO:0000313" key="1">
    <source>
        <dbReference type="EMBL" id="SCC68695.1"/>
    </source>
</evidence>
<accession>A0AB37Z1I2</accession>
<evidence type="ECO:0000313" key="2">
    <source>
        <dbReference type="Proteomes" id="UP000195728"/>
    </source>
</evidence>
<organism evidence="1 2">
    <name type="scientific">Bacillus wiedmannii</name>
    <dbReference type="NCBI Taxonomy" id="1890302"/>
    <lineage>
        <taxon>Bacteria</taxon>
        <taxon>Bacillati</taxon>
        <taxon>Bacillota</taxon>
        <taxon>Bacilli</taxon>
        <taxon>Bacillales</taxon>
        <taxon>Bacillaceae</taxon>
        <taxon>Bacillus</taxon>
        <taxon>Bacillus cereus group</taxon>
    </lineage>
</organism>
<comment type="caution">
    <text evidence="1">The sequence shown here is derived from an EMBL/GenBank/DDBJ whole genome shotgun (WGS) entry which is preliminary data.</text>
</comment>
<protein>
    <submittedName>
        <fullName evidence="1">Uncharacterized protein</fullName>
    </submittedName>
</protein>
<dbReference type="AlphaFoldDB" id="A0AB37Z1I2"/>
<dbReference type="EMBL" id="FMBG01000025">
    <property type="protein sequence ID" value="SCC68695.1"/>
    <property type="molecule type" value="Genomic_DNA"/>
</dbReference>
<reference evidence="1 2" key="1">
    <citation type="submission" date="2016-08" db="EMBL/GenBank/DDBJ databases">
        <authorList>
            <person name="Loux V."/>
            <person name="Rue O."/>
        </authorList>
    </citation>
    <scope>NUCLEOTIDE SEQUENCE [LARGE SCALE GENOMIC DNA]</scope>
    <source>
        <strain evidence="1 2">WSBC_10311</strain>
    </source>
</reference>
<proteinExistence type="predicted"/>
<name>A0AB37Z1I2_9BACI</name>
<gene>
    <name evidence="1" type="ORF">BC10311_06161</name>
</gene>
<dbReference type="Proteomes" id="UP000195728">
    <property type="component" value="Unassembled WGS sequence"/>
</dbReference>
<sequence>MFLFGRHRWKRDAKTCGEGAEKLQNIVCPNERSRRTGLSWRCCSFSENER</sequence>